<dbReference type="RefSeq" id="WP_073019736.1">
    <property type="nucleotide sequence ID" value="NZ_FQXU01000007.1"/>
</dbReference>
<accession>A0A1M5YZS1</accession>
<dbReference type="PIRSF" id="PIRSF021435">
    <property type="entry name" value="SpoIIIAB"/>
    <property type="match status" value="1"/>
</dbReference>
<name>A0A1M5YZS1_9CLOT</name>
<feature type="transmembrane region" description="Helical" evidence="1">
    <location>
        <begin position="155"/>
        <end position="171"/>
    </location>
</feature>
<evidence type="ECO:0000256" key="1">
    <source>
        <dbReference type="SAM" id="Phobius"/>
    </source>
</evidence>
<proteinExistence type="predicted"/>
<evidence type="ECO:0000313" key="2">
    <source>
        <dbReference type="EMBL" id="SHI17449.1"/>
    </source>
</evidence>
<dbReference type="Proteomes" id="UP000184241">
    <property type="component" value="Unassembled WGS sequence"/>
</dbReference>
<sequence length="172" mass="20073">MIKGILFLGIFICSTYLGFSLGESFIKRYTHLRTFEKSLVLMQNQILYAYTPLPEVFEFLTEKVEGIWKEFFKNIYELLTNNFTDDVYGAFKDSINKYKDKLYLKNEDLDLIIDFSKSLGESGTYGQEQIFSLTLSNLKNHIEEARELKEKNCKMYRYLGACLGAVVIIFLI</sequence>
<dbReference type="EMBL" id="FQXU01000007">
    <property type="protein sequence ID" value="SHI17449.1"/>
    <property type="molecule type" value="Genomic_DNA"/>
</dbReference>
<feature type="transmembrane region" description="Helical" evidence="1">
    <location>
        <begin position="6"/>
        <end position="26"/>
    </location>
</feature>
<reference evidence="2 3" key="1">
    <citation type="submission" date="2016-11" db="EMBL/GenBank/DDBJ databases">
        <authorList>
            <person name="Jaros S."/>
            <person name="Januszkiewicz K."/>
            <person name="Wedrychowicz H."/>
        </authorList>
    </citation>
    <scope>NUCLEOTIDE SEQUENCE [LARGE SCALE GENOMIC DNA]</scope>
    <source>
        <strain evidence="2 3">DSM 6191</strain>
    </source>
</reference>
<organism evidence="2 3">
    <name type="scientific">Clostridium intestinale DSM 6191</name>
    <dbReference type="NCBI Taxonomy" id="1121320"/>
    <lineage>
        <taxon>Bacteria</taxon>
        <taxon>Bacillati</taxon>
        <taxon>Bacillota</taxon>
        <taxon>Clostridia</taxon>
        <taxon>Eubacteriales</taxon>
        <taxon>Clostridiaceae</taxon>
        <taxon>Clostridium</taxon>
    </lineage>
</organism>
<dbReference type="InterPro" id="IPR014198">
    <property type="entry name" value="Spore_III_AB"/>
</dbReference>
<evidence type="ECO:0000313" key="3">
    <source>
        <dbReference type="Proteomes" id="UP000184241"/>
    </source>
</evidence>
<protein>
    <submittedName>
        <fullName evidence="2">Stage III sporulation protein AB</fullName>
    </submittedName>
</protein>
<dbReference type="NCBIfam" id="TIGR02833">
    <property type="entry name" value="spore_III_AB"/>
    <property type="match status" value="1"/>
</dbReference>
<dbReference type="Pfam" id="PF09548">
    <property type="entry name" value="Spore_III_AB"/>
    <property type="match status" value="1"/>
</dbReference>
<keyword evidence="1" id="KW-0472">Membrane</keyword>
<keyword evidence="1" id="KW-1133">Transmembrane helix</keyword>
<gene>
    <name evidence="2" type="ORF">SAMN02745941_02386</name>
</gene>
<dbReference type="AlphaFoldDB" id="A0A1M5YZS1"/>
<keyword evidence="1" id="KW-0812">Transmembrane</keyword>